<evidence type="ECO:0000313" key="19">
    <source>
        <dbReference type="Ensembl" id="ENSOKIP00005038833.1"/>
    </source>
</evidence>
<keyword evidence="20" id="KW-1185">Reference proteome</keyword>
<dbReference type="GeneTree" id="ENSGT00940000157306"/>
<organism evidence="19 20">
    <name type="scientific">Oncorhynchus kisutch</name>
    <name type="common">Coho salmon</name>
    <name type="synonym">Salmo kisutch</name>
    <dbReference type="NCBI Taxonomy" id="8019"/>
    <lineage>
        <taxon>Eukaryota</taxon>
        <taxon>Metazoa</taxon>
        <taxon>Chordata</taxon>
        <taxon>Craniata</taxon>
        <taxon>Vertebrata</taxon>
        <taxon>Euteleostomi</taxon>
        <taxon>Actinopterygii</taxon>
        <taxon>Neopterygii</taxon>
        <taxon>Teleostei</taxon>
        <taxon>Protacanthopterygii</taxon>
        <taxon>Salmoniformes</taxon>
        <taxon>Salmonidae</taxon>
        <taxon>Salmoninae</taxon>
        <taxon>Oncorhynchus</taxon>
    </lineage>
</organism>
<evidence type="ECO:0000256" key="8">
    <source>
        <dbReference type="ARBA" id="ARBA00022801"/>
    </source>
</evidence>
<dbReference type="Pfam" id="PF01088">
    <property type="entry name" value="Peptidase_C12"/>
    <property type="match status" value="1"/>
</dbReference>
<evidence type="ECO:0000256" key="17">
    <source>
        <dbReference type="RuleBase" id="RU361215"/>
    </source>
</evidence>
<keyword evidence="5" id="KW-0597">Phosphoprotein</keyword>
<dbReference type="InterPro" id="IPR036959">
    <property type="entry name" value="Peptidase_C12_UCH_sf"/>
</dbReference>
<name>A0A8C7G729_ONCKI</name>
<evidence type="ECO:0000256" key="4">
    <source>
        <dbReference type="ARBA" id="ARBA00022490"/>
    </source>
</evidence>
<dbReference type="Gene3D" id="3.40.532.10">
    <property type="entry name" value="Peptidase C12, ubiquitin carboxyl-terminal hydrolase"/>
    <property type="match status" value="1"/>
</dbReference>
<evidence type="ECO:0000259" key="18">
    <source>
        <dbReference type="PROSITE" id="PS52048"/>
    </source>
</evidence>
<evidence type="ECO:0000256" key="12">
    <source>
        <dbReference type="ARBA" id="ARBA00023136"/>
    </source>
</evidence>
<evidence type="ECO:0000256" key="2">
    <source>
        <dbReference type="ARBA" id="ARBA00004496"/>
    </source>
</evidence>
<dbReference type="PRINTS" id="PR00707">
    <property type="entry name" value="UBCTHYDRLASE"/>
</dbReference>
<keyword evidence="12" id="KW-0472">Membrane</keyword>
<evidence type="ECO:0000256" key="13">
    <source>
        <dbReference type="ARBA" id="ARBA00023180"/>
    </source>
</evidence>
<dbReference type="PANTHER" id="PTHR10589:SF19">
    <property type="entry name" value="UBIQUITIN CARBOXYL-TERMINAL HYDROLASE ISOZYME L1"/>
    <property type="match status" value="1"/>
</dbReference>
<feature type="domain" description="UCH catalytic" evidence="18">
    <location>
        <begin position="1"/>
        <end position="206"/>
    </location>
</feature>
<evidence type="ECO:0000256" key="5">
    <source>
        <dbReference type="ARBA" id="ARBA00022553"/>
    </source>
</evidence>
<protein>
    <recommendedName>
        <fullName evidence="17">Ubiquitin carboxyl-terminal hydrolase</fullName>
        <ecNumber evidence="17">3.4.19.12</ecNumber>
    </recommendedName>
</protein>
<keyword evidence="13" id="KW-0325">Glycoprotein</keyword>
<evidence type="ECO:0000313" key="20">
    <source>
        <dbReference type="Proteomes" id="UP000694557"/>
    </source>
</evidence>
<evidence type="ECO:0000256" key="7">
    <source>
        <dbReference type="ARBA" id="ARBA00022786"/>
    </source>
</evidence>
<dbReference type="GO" id="GO:0004843">
    <property type="term" value="F:cysteine-type deubiquitinase activity"/>
    <property type="evidence" value="ECO:0007669"/>
    <property type="project" value="UniProtKB-EC"/>
</dbReference>
<keyword evidence="10" id="KW-0256">Endoplasmic reticulum</keyword>
<evidence type="ECO:0000256" key="11">
    <source>
        <dbReference type="ARBA" id="ARBA00022990"/>
    </source>
</evidence>
<comment type="similarity">
    <text evidence="16 17">Belongs to the peptidase C12 family.</text>
</comment>
<dbReference type="GO" id="GO:0005789">
    <property type="term" value="C:endoplasmic reticulum membrane"/>
    <property type="evidence" value="ECO:0007669"/>
    <property type="project" value="UniProtKB-SubCell"/>
</dbReference>
<dbReference type="GO" id="GO:0006511">
    <property type="term" value="P:ubiquitin-dependent protein catabolic process"/>
    <property type="evidence" value="ECO:0007669"/>
    <property type="project" value="UniProtKB-UniRule"/>
</dbReference>
<evidence type="ECO:0000256" key="9">
    <source>
        <dbReference type="ARBA" id="ARBA00022807"/>
    </source>
</evidence>
<dbReference type="SUPFAM" id="SSF54001">
    <property type="entry name" value="Cysteine proteinases"/>
    <property type="match status" value="1"/>
</dbReference>
<comment type="caution">
    <text evidence="16">Lacks conserved residue(s) required for the propagation of feature annotation.</text>
</comment>
<keyword evidence="4" id="KW-0963">Cytoplasm</keyword>
<dbReference type="AlphaFoldDB" id="A0A8C7G729"/>
<evidence type="ECO:0000256" key="6">
    <source>
        <dbReference type="ARBA" id="ARBA00022670"/>
    </source>
</evidence>
<reference evidence="19" key="2">
    <citation type="submission" date="2025-09" db="UniProtKB">
        <authorList>
            <consortium name="Ensembl"/>
        </authorList>
    </citation>
    <scope>IDENTIFICATION</scope>
</reference>
<dbReference type="PROSITE" id="PS52048">
    <property type="entry name" value="UCH_DOMAIN"/>
    <property type="match status" value="1"/>
</dbReference>
<evidence type="ECO:0000256" key="16">
    <source>
        <dbReference type="PROSITE-ProRule" id="PRU01393"/>
    </source>
</evidence>
<evidence type="ECO:0000256" key="3">
    <source>
        <dbReference type="ARBA" id="ARBA00004628"/>
    </source>
</evidence>
<dbReference type="GO" id="GO:0016579">
    <property type="term" value="P:protein deubiquitination"/>
    <property type="evidence" value="ECO:0007669"/>
    <property type="project" value="TreeGrafter"/>
</dbReference>
<dbReference type="PANTHER" id="PTHR10589">
    <property type="entry name" value="UBIQUITIN CARBOXYL-TERMINAL HYDROLASE"/>
    <property type="match status" value="1"/>
</dbReference>
<keyword evidence="14" id="KW-0449">Lipoprotein</keyword>
<keyword evidence="7 17" id="KW-0833">Ubl conjugation pathway</keyword>
<sequence>MKMNPLMFNKLLTKLGVCGSWRFMDMLGLDEGDLSSVPIPCGTVILRFLLTEQHELIREEEGELVFGGLAVFFLRNKVVNSCGTVALLHAFAENSTHMVVPCDSPVEKLDETYWMTPFNKAAHLEMNQATREAYYDVLAQGQCRVEADHVNFHLTTFVKVNRVLYELDPRMEGPVNHGDTQDNSFIWDVARVCQENRRVLAIIMTL</sequence>
<keyword evidence="11" id="KW-0007">Acetylation</keyword>
<proteinExistence type="inferred from homology"/>
<keyword evidence="9 17" id="KW-0788">Thiol protease</keyword>
<evidence type="ECO:0000256" key="14">
    <source>
        <dbReference type="ARBA" id="ARBA00023288"/>
    </source>
</evidence>
<dbReference type="Proteomes" id="UP000694557">
    <property type="component" value="Unassembled WGS sequence"/>
</dbReference>
<evidence type="ECO:0000256" key="1">
    <source>
        <dbReference type="ARBA" id="ARBA00000707"/>
    </source>
</evidence>
<keyword evidence="15" id="KW-0636">Prenylation</keyword>
<comment type="subcellular location">
    <subcellularLocation>
        <location evidence="2">Cytoplasm</location>
    </subcellularLocation>
    <subcellularLocation>
        <location evidence="3">Endoplasmic reticulum membrane</location>
        <topology evidence="3">Lipid-anchor</topology>
    </subcellularLocation>
</comment>
<evidence type="ECO:0000256" key="15">
    <source>
        <dbReference type="ARBA" id="ARBA00023289"/>
    </source>
</evidence>
<evidence type="ECO:0000256" key="10">
    <source>
        <dbReference type="ARBA" id="ARBA00022824"/>
    </source>
</evidence>
<dbReference type="InterPro" id="IPR001578">
    <property type="entry name" value="Peptidase_C12_UCH"/>
</dbReference>
<keyword evidence="8 17" id="KW-0378">Hydrolase</keyword>
<comment type="catalytic activity">
    <reaction evidence="1 17">
        <text>Thiol-dependent hydrolysis of ester, thioester, amide, peptide and isopeptide bonds formed by the C-terminal Gly of ubiquitin (a 76-residue protein attached to proteins as an intracellular targeting signal).</text>
        <dbReference type="EC" id="3.4.19.12"/>
    </reaction>
</comment>
<dbReference type="Ensembl" id="ENSOKIT00005040973.1">
    <property type="protein sequence ID" value="ENSOKIP00005038833.1"/>
    <property type="gene ID" value="ENSOKIG00005016541.1"/>
</dbReference>
<reference evidence="19" key="1">
    <citation type="submission" date="2025-08" db="UniProtKB">
        <authorList>
            <consortium name="Ensembl"/>
        </authorList>
    </citation>
    <scope>IDENTIFICATION</scope>
</reference>
<keyword evidence="6 17" id="KW-0645">Protease</keyword>
<dbReference type="EC" id="3.4.19.12" evidence="17"/>
<dbReference type="InterPro" id="IPR038765">
    <property type="entry name" value="Papain-like_cys_pep_sf"/>
</dbReference>
<accession>A0A8C7G729</accession>